<feature type="signal peptide" evidence="1">
    <location>
        <begin position="1"/>
        <end position="16"/>
    </location>
</feature>
<keyword evidence="1" id="KW-0732">Signal</keyword>
<dbReference type="RefSeq" id="XP_070858892.1">
    <property type="nucleotide sequence ID" value="XM_071000563.1"/>
</dbReference>
<dbReference type="GeneID" id="98117825"/>
<gene>
    <name evidence="2" type="ORF">HOO65_040049</name>
</gene>
<name>A0ABR4MHF9_9PEZI</name>
<evidence type="ECO:0000313" key="3">
    <source>
        <dbReference type="Proteomes" id="UP001610728"/>
    </source>
</evidence>
<accession>A0ABR4MHF9</accession>
<dbReference type="InterPro" id="IPR008972">
    <property type="entry name" value="Cupredoxin"/>
</dbReference>
<dbReference type="EMBL" id="JABSNW010000004">
    <property type="protein sequence ID" value="KAL2887712.1"/>
    <property type="molecule type" value="Genomic_DNA"/>
</dbReference>
<dbReference type="Gene3D" id="2.60.40.420">
    <property type="entry name" value="Cupredoxins - blue copper proteins"/>
    <property type="match status" value="1"/>
</dbReference>
<sequence>MRFAVTALLAATVAMAETHIVVIGGNDPVSPARLWADVGDKVEFHFLSGLHSVVEANYNDPAHHNGGFASGYFATSAGYTNAEGFSIEITDGSPLWYYDAGNYACLNGGVGVINPPNGGSRTLAGFDQLSRRQSDCINPSQPVGGDVINI</sequence>
<keyword evidence="3" id="KW-1185">Reference proteome</keyword>
<dbReference type="PANTHER" id="PTHR34883:SF15">
    <property type="entry name" value="EXTRACELLULAR SERINE-RICH PROTEIN"/>
    <property type="match status" value="1"/>
</dbReference>
<dbReference type="PANTHER" id="PTHR34883">
    <property type="entry name" value="SERINE-RICH PROTEIN, PUTATIVE-RELATED-RELATED"/>
    <property type="match status" value="1"/>
</dbReference>
<reference evidence="2 3" key="1">
    <citation type="submission" date="2020-05" db="EMBL/GenBank/DDBJ databases">
        <title>Ceratocystis lukuohia genome.</title>
        <authorList>
            <person name="Harrington T.C."/>
            <person name="Kim K."/>
            <person name="Mayers C.G."/>
        </authorList>
    </citation>
    <scope>NUCLEOTIDE SEQUENCE [LARGE SCALE GENOMIC DNA]</scope>
    <source>
        <strain evidence="2 3">C4212</strain>
    </source>
</reference>
<protein>
    <submittedName>
        <fullName evidence="2">GPI-anchored cupredoxin</fullName>
    </submittedName>
</protein>
<dbReference type="Proteomes" id="UP001610728">
    <property type="component" value="Unassembled WGS sequence"/>
</dbReference>
<feature type="chain" id="PRO_5047050060" evidence="1">
    <location>
        <begin position="17"/>
        <end position="150"/>
    </location>
</feature>
<dbReference type="SUPFAM" id="SSF49503">
    <property type="entry name" value="Cupredoxins"/>
    <property type="match status" value="1"/>
</dbReference>
<proteinExistence type="predicted"/>
<comment type="caution">
    <text evidence="2">The sequence shown here is derived from an EMBL/GenBank/DDBJ whole genome shotgun (WGS) entry which is preliminary data.</text>
</comment>
<organism evidence="2 3">
    <name type="scientific">Ceratocystis lukuohia</name>
    <dbReference type="NCBI Taxonomy" id="2019550"/>
    <lineage>
        <taxon>Eukaryota</taxon>
        <taxon>Fungi</taxon>
        <taxon>Dikarya</taxon>
        <taxon>Ascomycota</taxon>
        <taxon>Pezizomycotina</taxon>
        <taxon>Sordariomycetes</taxon>
        <taxon>Hypocreomycetidae</taxon>
        <taxon>Microascales</taxon>
        <taxon>Ceratocystidaceae</taxon>
        <taxon>Ceratocystis</taxon>
    </lineage>
</organism>
<evidence type="ECO:0000256" key="1">
    <source>
        <dbReference type="SAM" id="SignalP"/>
    </source>
</evidence>
<dbReference type="InterPro" id="IPR052953">
    <property type="entry name" value="Ser-rich/MCO-related"/>
</dbReference>
<evidence type="ECO:0000313" key="2">
    <source>
        <dbReference type="EMBL" id="KAL2887712.1"/>
    </source>
</evidence>